<proteinExistence type="predicted"/>
<reference evidence="1" key="2">
    <citation type="submission" date="2025-09" db="UniProtKB">
        <authorList>
            <consortium name="EnsemblPlants"/>
        </authorList>
    </citation>
    <scope>IDENTIFICATION</scope>
</reference>
<sequence length="586" mass="65634">MMEGYIDLTCEPMEKNCIGRMSYKRPVILYDNTTGELASFATSFTFSIHLGPTKSKGDGMAFFLSGYPSRLTPGSNHDMLGLTRKHTTPSGADRFLAVEFDTSVNHWDPTGSEDHIGIDLNSLDSVVTTMLPSYSLNGTMTATITFDNTTRTLEATLHFDDNDSLHDARVKAQLPRDLYSFLPHEVAVGFSASTGAYEELHQIHSWSFNSTMAARGATNSHLQERQVQDTKADRHCRALITGGAVILVLSLLLALWSILSWYRWKRTRDSFGKGSRLRRFKYRDLCIATERFSDTKKIGAGGFGVVYSGSLKDVQVAVKRIVKDSRGEFKDFLAELGSIGRTGHGNVVRLEGWCCSINNFMFWCSHRQNVKLFLVYELVPNGNLHQHLHERPEVLSWTKRYGIVKGLWSALNYLHHQCSPYILHRDIKPGNILLDYEFNAKLGDFGLSRVAQDNLDTSLRTTRAVGTVGYLDPLCMKNTEVKFRRSSDVYSFGIVVLEIAHGENDPDKVRKLHKDRPGTFVEDVADPKLDGQFDKTRMERLILLGLRCSQGDENLRPALTGAILEFLENGAAELRPATTTPAPAHA</sequence>
<organism evidence="1 2">
    <name type="scientific">Avena sativa</name>
    <name type="common">Oat</name>
    <dbReference type="NCBI Taxonomy" id="4498"/>
    <lineage>
        <taxon>Eukaryota</taxon>
        <taxon>Viridiplantae</taxon>
        <taxon>Streptophyta</taxon>
        <taxon>Embryophyta</taxon>
        <taxon>Tracheophyta</taxon>
        <taxon>Spermatophyta</taxon>
        <taxon>Magnoliopsida</taxon>
        <taxon>Liliopsida</taxon>
        <taxon>Poales</taxon>
        <taxon>Poaceae</taxon>
        <taxon>BOP clade</taxon>
        <taxon>Pooideae</taxon>
        <taxon>Poodae</taxon>
        <taxon>Poeae</taxon>
        <taxon>Poeae Chloroplast Group 1 (Aveneae type)</taxon>
        <taxon>Aveninae</taxon>
        <taxon>Avena</taxon>
    </lineage>
</organism>
<dbReference type="Proteomes" id="UP001732700">
    <property type="component" value="Chromosome 7A"/>
</dbReference>
<keyword evidence="2" id="KW-1185">Reference proteome</keyword>
<name>A0ACD5ZNH6_AVESA</name>
<evidence type="ECO:0000313" key="1">
    <source>
        <dbReference type="EnsemblPlants" id="AVESA.00010b.r2.7AG1188490.2.CDS"/>
    </source>
</evidence>
<accession>A0ACD5ZNH6</accession>
<reference evidence="1" key="1">
    <citation type="submission" date="2021-05" db="EMBL/GenBank/DDBJ databases">
        <authorList>
            <person name="Scholz U."/>
            <person name="Mascher M."/>
            <person name="Fiebig A."/>
        </authorList>
    </citation>
    <scope>NUCLEOTIDE SEQUENCE [LARGE SCALE GENOMIC DNA]</scope>
</reference>
<protein>
    <submittedName>
        <fullName evidence="1">Uncharacterized protein</fullName>
    </submittedName>
</protein>
<dbReference type="EnsemblPlants" id="AVESA.00010b.r2.7AG1188490.2">
    <property type="protein sequence ID" value="AVESA.00010b.r2.7AG1188490.2.CDS"/>
    <property type="gene ID" value="AVESA.00010b.r2.7AG1188490"/>
</dbReference>
<evidence type="ECO:0000313" key="2">
    <source>
        <dbReference type="Proteomes" id="UP001732700"/>
    </source>
</evidence>